<evidence type="ECO:0000313" key="2">
    <source>
        <dbReference type="WBParaSite" id="Hba_12348"/>
    </source>
</evidence>
<dbReference type="PANTHER" id="PTHR46068:SF1">
    <property type="entry name" value="TRANSPOSASE IS30-LIKE HTH DOMAIN-CONTAINING PROTEIN"/>
    <property type="match status" value="1"/>
</dbReference>
<reference evidence="2" key="1">
    <citation type="submission" date="2016-11" db="UniProtKB">
        <authorList>
            <consortium name="WormBaseParasite"/>
        </authorList>
    </citation>
    <scope>IDENTIFICATION</scope>
</reference>
<dbReference type="Proteomes" id="UP000095283">
    <property type="component" value="Unplaced"/>
</dbReference>
<keyword evidence="1" id="KW-1185">Reference proteome</keyword>
<dbReference type="AlphaFoldDB" id="A0A1I7X4K3"/>
<proteinExistence type="predicted"/>
<protein>
    <submittedName>
        <fullName evidence="2">HTH_Tnp_Tc3_2 domain-containing protein</fullName>
    </submittedName>
</protein>
<dbReference type="PANTHER" id="PTHR46068">
    <property type="entry name" value="PROTEIN CBG27172"/>
    <property type="match status" value="1"/>
</dbReference>
<accession>A0A1I7X4K3</accession>
<sequence length="159" mass="18739">MLRLLRSSVTKMAAHRSLKRYQELGIVEDVPRSGRPRSVNTSRIRKIAKKRKLASDLRISPTSRRRIVRHELVFYPYKIRRAHMLTEKMKVNRYEKATKLLSIVWQDRALNVIFIDEKIFAVNTACNNQNRRQLFQLGHQRSEKASVNVRSHFQSSVIV</sequence>
<evidence type="ECO:0000313" key="1">
    <source>
        <dbReference type="Proteomes" id="UP000095283"/>
    </source>
</evidence>
<dbReference type="WBParaSite" id="Hba_12348">
    <property type="protein sequence ID" value="Hba_12348"/>
    <property type="gene ID" value="Hba_12348"/>
</dbReference>
<name>A0A1I7X4K3_HETBA</name>
<organism evidence="1 2">
    <name type="scientific">Heterorhabditis bacteriophora</name>
    <name type="common">Entomopathogenic nematode worm</name>
    <dbReference type="NCBI Taxonomy" id="37862"/>
    <lineage>
        <taxon>Eukaryota</taxon>
        <taxon>Metazoa</taxon>
        <taxon>Ecdysozoa</taxon>
        <taxon>Nematoda</taxon>
        <taxon>Chromadorea</taxon>
        <taxon>Rhabditida</taxon>
        <taxon>Rhabditina</taxon>
        <taxon>Rhabditomorpha</taxon>
        <taxon>Strongyloidea</taxon>
        <taxon>Heterorhabditidae</taxon>
        <taxon>Heterorhabditis</taxon>
    </lineage>
</organism>